<feature type="active site" description="Proton donor/acceptor" evidence="2">
    <location>
        <position position="284"/>
    </location>
</feature>
<feature type="domain" description="SMP-30/Gluconolactonase/LRE-like region" evidence="4">
    <location>
        <begin position="82"/>
        <end position="352"/>
    </location>
</feature>
<feature type="binding site" evidence="3">
    <location>
        <position position="233"/>
    </location>
    <ligand>
        <name>a divalent metal cation</name>
        <dbReference type="ChEBI" id="CHEBI:60240"/>
    </ligand>
</feature>
<keyword evidence="1" id="KW-0378">Hydrolase</keyword>
<comment type="cofactor">
    <cofactor evidence="3">
        <name>Zn(2+)</name>
        <dbReference type="ChEBI" id="CHEBI:29105"/>
    </cofactor>
    <text evidence="3">Binds 1 divalent metal cation per subunit.</text>
</comment>
<protein>
    <submittedName>
        <fullName evidence="5">Gluconolactonase</fullName>
    </submittedName>
</protein>
<evidence type="ECO:0000256" key="2">
    <source>
        <dbReference type="PIRSR" id="PIRSR605511-1"/>
    </source>
</evidence>
<proteinExistence type="predicted"/>
<evidence type="ECO:0000313" key="6">
    <source>
        <dbReference type="Proteomes" id="UP000032487"/>
    </source>
</evidence>
<dbReference type="GO" id="GO:0016787">
    <property type="term" value="F:hydrolase activity"/>
    <property type="evidence" value="ECO:0007669"/>
    <property type="project" value="UniProtKB-KW"/>
</dbReference>
<accession>A0A0D9ANK6</accession>
<dbReference type="Gene3D" id="2.120.10.30">
    <property type="entry name" value="TolB, C-terminal domain"/>
    <property type="match status" value="1"/>
</dbReference>
<comment type="caution">
    <text evidence="5">The sequence shown here is derived from an EMBL/GenBank/DDBJ whole genome shotgun (WGS) entry which is preliminary data.</text>
</comment>
<dbReference type="PRINTS" id="PR01790">
    <property type="entry name" value="SMP30FAMILY"/>
</dbReference>
<dbReference type="PANTHER" id="PTHR47572:SF4">
    <property type="entry name" value="LACTONASE DRP35"/>
    <property type="match status" value="1"/>
</dbReference>
<sequence length="371" mass="40733">MTTTNDDSANDPRNARRAFLKNSLMVSAGIASMGSLGLPRLALAEPLTQRYPDELVEILDESFTKYRLFNASVEKIASGMRWAEGPVWVGDGRYLLVSDIPENRIMRWDEITGSFDIYRQPSNHSNGLSRDLQGRLLACEGSTTNDQGRRVTRTEPDGSITVLADQFEGKRFNSPNDLAVKQDGSIWFTDPPFQTSNFYEGHKIQTELPDAVYRIDGETGAVTRVIDSIAGPNGLCFSPDQKTLYVVEGRAKPNRLVWAYPVNADGTLGERRKHIEAPAFGALDGIKCDEDGNLWCGWGSSGSPEAVTADLDGVMIFNPQGKAIGKIRLPERCANLCFGGSKGNRLFMASSHSLYALYVNTRDAAFGKYGA</sequence>
<dbReference type="InterPro" id="IPR011042">
    <property type="entry name" value="6-blade_b-propeller_TolB-like"/>
</dbReference>
<dbReference type="InterPro" id="IPR051262">
    <property type="entry name" value="SMP-30/CGR1_Lactonase"/>
</dbReference>
<dbReference type="Pfam" id="PF08450">
    <property type="entry name" value="SGL"/>
    <property type="match status" value="1"/>
</dbReference>
<reference evidence="5 6" key="1">
    <citation type="submission" date="2015-02" db="EMBL/GenBank/DDBJ databases">
        <title>Draft genome sequence of Pseudomonas stutzeri NT0128 isolated from wheat (Triticum turgidum) rhizosphere.</title>
        <authorList>
            <person name="Tovi N."/>
            <person name="Frenk S."/>
            <person name="Hadar Y."/>
            <person name="Minz D."/>
        </authorList>
    </citation>
    <scope>NUCLEOTIDE SEQUENCE [LARGE SCALE GENOMIC DNA]</scope>
    <source>
        <strain evidence="5 6">NT0128</strain>
    </source>
</reference>
<dbReference type="InterPro" id="IPR006311">
    <property type="entry name" value="TAT_signal"/>
</dbReference>
<keyword evidence="3" id="KW-0862">Zinc</keyword>
<dbReference type="PANTHER" id="PTHR47572">
    <property type="entry name" value="LIPOPROTEIN-RELATED"/>
    <property type="match status" value="1"/>
</dbReference>
<dbReference type="EMBL" id="JYHV01000015">
    <property type="protein sequence ID" value="KJH82254.1"/>
    <property type="molecule type" value="Genomic_DNA"/>
</dbReference>
<evidence type="ECO:0000256" key="3">
    <source>
        <dbReference type="PIRSR" id="PIRSR605511-2"/>
    </source>
</evidence>
<keyword evidence="3" id="KW-0479">Metal-binding</keyword>
<name>A0A0D9ANK6_STUST</name>
<dbReference type="InterPro" id="IPR013658">
    <property type="entry name" value="SGL"/>
</dbReference>
<gene>
    <name evidence="5" type="ORF">UF78_08900</name>
</gene>
<dbReference type="SUPFAM" id="SSF63829">
    <property type="entry name" value="Calcium-dependent phosphotriesterase"/>
    <property type="match status" value="1"/>
</dbReference>
<dbReference type="PATRIC" id="fig|316.101.peg.804"/>
<organism evidence="5 6">
    <name type="scientific">Stutzerimonas stutzeri</name>
    <name type="common">Pseudomonas stutzeri</name>
    <dbReference type="NCBI Taxonomy" id="316"/>
    <lineage>
        <taxon>Bacteria</taxon>
        <taxon>Pseudomonadati</taxon>
        <taxon>Pseudomonadota</taxon>
        <taxon>Gammaproteobacteria</taxon>
        <taxon>Pseudomonadales</taxon>
        <taxon>Pseudomonadaceae</taxon>
        <taxon>Stutzerimonas</taxon>
    </lineage>
</organism>
<dbReference type="Proteomes" id="UP000032487">
    <property type="component" value="Unassembled WGS sequence"/>
</dbReference>
<dbReference type="GO" id="GO:0046872">
    <property type="term" value="F:metal ion binding"/>
    <property type="evidence" value="ECO:0007669"/>
    <property type="project" value="UniProtKB-KW"/>
</dbReference>
<dbReference type="InterPro" id="IPR005511">
    <property type="entry name" value="SMP-30"/>
</dbReference>
<evidence type="ECO:0000259" key="4">
    <source>
        <dbReference type="Pfam" id="PF08450"/>
    </source>
</evidence>
<dbReference type="RefSeq" id="WP_045161795.1">
    <property type="nucleotide sequence ID" value="NZ_JYHV01000015.1"/>
</dbReference>
<evidence type="ECO:0000256" key="1">
    <source>
        <dbReference type="ARBA" id="ARBA00022801"/>
    </source>
</evidence>
<dbReference type="AlphaFoldDB" id="A0A0D9ANK6"/>
<evidence type="ECO:0000313" key="5">
    <source>
        <dbReference type="EMBL" id="KJH82254.1"/>
    </source>
</evidence>
<feature type="binding site" evidence="3">
    <location>
        <position position="176"/>
    </location>
    <ligand>
        <name>substrate</name>
    </ligand>
</feature>
<dbReference type="PROSITE" id="PS51318">
    <property type="entry name" value="TAT"/>
    <property type="match status" value="1"/>
</dbReference>
<feature type="binding site" evidence="3">
    <location>
        <position position="84"/>
    </location>
    <ligand>
        <name>a divalent metal cation</name>
        <dbReference type="ChEBI" id="CHEBI:60240"/>
    </ligand>
</feature>
<feature type="binding site" evidence="3">
    <location>
        <position position="284"/>
    </location>
    <ligand>
        <name>a divalent metal cation</name>
        <dbReference type="ChEBI" id="CHEBI:60240"/>
    </ligand>
</feature>
<dbReference type="OrthoDB" id="241638at2"/>